<evidence type="ECO:0000313" key="2">
    <source>
        <dbReference type="Proteomes" id="UP001500307"/>
    </source>
</evidence>
<accession>A0ABP8SQF6</accession>
<name>A0ABP8SQF6_9ACTN</name>
<evidence type="ECO:0000313" key="1">
    <source>
        <dbReference type="EMBL" id="GAA4572601.1"/>
    </source>
</evidence>
<gene>
    <name evidence="1" type="ORF">GCM10023176_35890</name>
</gene>
<dbReference type="EMBL" id="BAABGU010000019">
    <property type="protein sequence ID" value="GAA4572601.1"/>
    <property type="molecule type" value="Genomic_DNA"/>
</dbReference>
<proteinExistence type="predicted"/>
<comment type="caution">
    <text evidence="1">The sequence shown here is derived from an EMBL/GenBank/DDBJ whole genome shotgun (WGS) entry which is preliminary data.</text>
</comment>
<reference evidence="2" key="1">
    <citation type="journal article" date="2019" name="Int. J. Syst. Evol. Microbiol.">
        <title>The Global Catalogue of Microorganisms (GCM) 10K type strain sequencing project: providing services to taxonomists for standard genome sequencing and annotation.</title>
        <authorList>
            <consortium name="The Broad Institute Genomics Platform"/>
            <consortium name="The Broad Institute Genome Sequencing Center for Infectious Disease"/>
            <person name="Wu L."/>
            <person name="Ma J."/>
        </authorList>
    </citation>
    <scope>NUCLEOTIDE SEQUENCE [LARGE SCALE GENOMIC DNA]</scope>
    <source>
        <strain evidence="2">JCM 3175</strain>
    </source>
</reference>
<protein>
    <submittedName>
        <fullName evidence="1">Uncharacterized protein</fullName>
    </submittedName>
</protein>
<organism evidence="1 2">
    <name type="scientific">Micromonospora coerulea</name>
    <dbReference type="NCBI Taxonomy" id="47856"/>
    <lineage>
        <taxon>Bacteria</taxon>
        <taxon>Bacillati</taxon>
        <taxon>Actinomycetota</taxon>
        <taxon>Actinomycetes</taxon>
        <taxon>Micromonosporales</taxon>
        <taxon>Micromonosporaceae</taxon>
        <taxon>Micromonospora</taxon>
    </lineage>
</organism>
<sequence length="333" mass="35667">MTLAVFSPVPLPTIGPTNGERIAAGAGLGTPDRARLVERIGSWVDSPAMTALLGEFGGGRRLAGSLADRLRALEEFSATRWDYRKGQFERHQAVGETFMAPTDARIRSAARSLGLAGRVVPRNRRFDHVLVLGGGVRTMMARADLAATILRQGVRATSVAGLGSLRPIPEQNVIAARLGLGDVATEGDAVDEALRHAFDAAPATEQRSGMTETGQAWWVRFHGDVQPPVHVLAAPSTRTGQRANTADTLIGWAELLQPASIGARVLLVTTDIFVPFQHCDAVRLLGLRYGCDVETVGFDSSANPWVSPVRTSAILQEVRSAIRSMQALYEAVC</sequence>
<dbReference type="RefSeq" id="WP_346120984.1">
    <property type="nucleotide sequence ID" value="NZ_BAABGU010000019.1"/>
</dbReference>
<keyword evidence="2" id="KW-1185">Reference proteome</keyword>
<dbReference type="Proteomes" id="UP001500307">
    <property type="component" value="Unassembled WGS sequence"/>
</dbReference>